<evidence type="ECO:0000259" key="15">
    <source>
        <dbReference type="PROSITE" id="PS51379"/>
    </source>
</evidence>
<dbReference type="PANTHER" id="PTHR43105">
    <property type="entry name" value="RESPIRATORY NITRATE REDUCTASE"/>
    <property type="match status" value="1"/>
</dbReference>
<dbReference type="EMBL" id="CP068053">
    <property type="protein sequence ID" value="QQT01035.1"/>
    <property type="molecule type" value="Genomic_DNA"/>
</dbReference>
<name>A0A974NNS7_PERPY</name>
<dbReference type="GO" id="GO:0046872">
    <property type="term" value="F:metal ion binding"/>
    <property type="evidence" value="ECO:0007669"/>
    <property type="project" value="UniProtKB-KW"/>
</dbReference>
<feature type="domain" description="2Fe-2S ferredoxin-type" evidence="14">
    <location>
        <begin position="26"/>
        <end position="102"/>
    </location>
</feature>
<feature type="domain" description="4Fe-4S ferredoxin-type" evidence="15">
    <location>
        <begin position="207"/>
        <end position="236"/>
    </location>
</feature>
<dbReference type="GO" id="GO:0051537">
    <property type="term" value="F:2 iron, 2 sulfur cluster binding"/>
    <property type="evidence" value="ECO:0007669"/>
    <property type="project" value="UniProtKB-KW"/>
</dbReference>
<keyword evidence="4" id="KW-0004">4Fe-4S</keyword>
<dbReference type="PROSITE" id="PS00198">
    <property type="entry name" value="4FE4S_FER_1"/>
    <property type="match status" value="1"/>
</dbReference>
<dbReference type="InterPro" id="IPR006963">
    <property type="entry name" value="Mopterin_OxRdtase_4Fe-4S_dom"/>
</dbReference>
<dbReference type="Pfam" id="PF00384">
    <property type="entry name" value="Molybdopterin"/>
    <property type="match status" value="1"/>
</dbReference>
<evidence type="ECO:0000259" key="16">
    <source>
        <dbReference type="PROSITE" id="PS51669"/>
    </source>
</evidence>
<dbReference type="CDD" id="cd00207">
    <property type="entry name" value="fer2"/>
    <property type="match status" value="1"/>
</dbReference>
<dbReference type="PROSITE" id="PS51085">
    <property type="entry name" value="2FE2S_FER_2"/>
    <property type="match status" value="1"/>
</dbReference>
<dbReference type="GO" id="GO:0003954">
    <property type="term" value="F:NADH dehydrogenase activity"/>
    <property type="evidence" value="ECO:0007669"/>
    <property type="project" value="TreeGrafter"/>
</dbReference>
<dbReference type="Pfam" id="PF10588">
    <property type="entry name" value="NADH-G_4Fe-4S_3"/>
    <property type="match status" value="1"/>
</dbReference>
<keyword evidence="19" id="KW-1185">Reference proteome</keyword>
<dbReference type="SUPFAM" id="SSF54292">
    <property type="entry name" value="2Fe-2S ferredoxin-like"/>
    <property type="match status" value="1"/>
</dbReference>
<dbReference type="GO" id="GO:0015942">
    <property type="term" value="P:formate metabolic process"/>
    <property type="evidence" value="ECO:0007669"/>
    <property type="project" value="InterPro"/>
</dbReference>
<gene>
    <name evidence="18" type="primary">fdhF</name>
    <name evidence="18" type="ORF">I6J18_03780</name>
</gene>
<evidence type="ECO:0000256" key="1">
    <source>
        <dbReference type="ARBA" id="ARBA00001942"/>
    </source>
</evidence>
<dbReference type="InterPro" id="IPR009010">
    <property type="entry name" value="Asp_de-COase-like_dom_sf"/>
</dbReference>
<keyword evidence="11" id="KW-0411">Iron-sulfur</keyword>
<keyword evidence="10" id="KW-0408">Iron</keyword>
<comment type="cofactor">
    <cofactor evidence="12">
        <name>[2Fe-2S] cluster</name>
        <dbReference type="ChEBI" id="CHEBI:190135"/>
    </cofactor>
</comment>
<evidence type="ECO:0000256" key="5">
    <source>
        <dbReference type="ARBA" id="ARBA00022505"/>
    </source>
</evidence>
<feature type="domain" description="4Fe-4S Mo/W bis-MGD-type" evidence="16">
    <location>
        <begin position="283"/>
        <end position="339"/>
    </location>
</feature>
<dbReference type="FunFam" id="3.10.20.740:FF:000003">
    <property type="entry name" value="Formate dehydrogenase subunit alpha"/>
    <property type="match status" value="1"/>
</dbReference>
<organism evidence="18 19">
    <name type="scientific">Peribacillus psychrosaccharolyticus</name>
    <name type="common">Bacillus psychrosaccharolyticus</name>
    <dbReference type="NCBI Taxonomy" id="1407"/>
    <lineage>
        <taxon>Bacteria</taxon>
        <taxon>Bacillati</taxon>
        <taxon>Bacillota</taxon>
        <taxon>Bacilli</taxon>
        <taxon>Bacillales</taxon>
        <taxon>Bacillaceae</taxon>
        <taxon>Peribacillus</taxon>
    </lineage>
</organism>
<sequence>MPKAGSMLSMVVFYFLYERGLTMETNYVTVTINNQQYFAEEGKTVVQILNENKIEHPQICYVPEVDPIQTCDTCIVSIDGKLARSCSTVAKEGMVIDLQAPAAKEARTEAMDRILENHLLYCTVCDNNNGNCKLHNTAEMMEIAHQEYPYTPKVTPVDVDMTHPFYRYDANQCIACGQCVEVCQSLQVNETLSIDWEAERPRVIWDAGVSINESSCVGCGQCVTICPCNALMEKSMLGEAGFMTGLEEDILTPMIDLIKTVEPDYTTIFAVSEVEAAMREERTKKTKTVCTFCGVGCSFEVWTKDRKILKVQPSHDAPVNAISTCVKGKFGWDFVNSKERLTTPLIRKNGEFVEASWDEALDLVASKLGSIKQEYGKGSVGFISSSKITNEENYVIQKMARQVFETNDVDNCSRYCQAPATDGLFRTVGMGGDAGTIKDIAKAGLVIIVGANPAEGHPVLATRVKRAHKLHGQKLIVSDLRKNEMAERSDLFVRPKQGTDQVWLMAVTKYMIDQGWHDADFITENVNFFEDYSKSLEKYTLEYAEKVTGISQATIINIAEMVRDADGTCILWGMGVTQNTGGSDTSAAISNLLLATGNYRRPGAGAYPLRGHNNVQGACDMGSLPGWLPGYQHITDDAARAKFEKAYGVTIDSKPGLDNIQMLKSIDEGKMKAMFLAGEDMALVDSNANHVHDVLSKLDFFVVQDIFLSRTAQYADVVLPAAPSLEKDGTFTNTERRVQRLYQVLPTLGDSKPDWWIVQEIANRLGAGWNYSHPSDIYDEMASLSPLFSGANYDVLEGWNSFLWGSNEGVSTPLLYVDGFNFPDKKARFAIADWVLPAQFEDQYDLYINNGRMLEHFHEGNMTNKSEGIQRKVPEIFVEVSPELADERGISTGSVIRLVSPYGALKLPVLVTDRVSGNELFLPMNSTKKDSAINFLTGPAVDHRTHTPAYKQTKVRMEVIQSKGGESPLPANNPRNKKRNPQNGVEVQRKWAREGYVELTNYQEV</sequence>
<dbReference type="Gene3D" id="2.20.25.90">
    <property type="entry name" value="ADC-like domains"/>
    <property type="match status" value="1"/>
</dbReference>
<feature type="domain" description="4Fe-4S His(Cys)3-ligated-type" evidence="17">
    <location>
        <begin position="102"/>
        <end position="142"/>
    </location>
</feature>
<dbReference type="PROSITE" id="PS51379">
    <property type="entry name" value="4FE4S_FER_2"/>
    <property type="match status" value="2"/>
</dbReference>
<dbReference type="Gene3D" id="3.10.20.740">
    <property type="match status" value="1"/>
</dbReference>
<dbReference type="FunFam" id="2.40.40.20:FF:000005">
    <property type="entry name" value="Periplasmic nitrate reductase"/>
    <property type="match status" value="1"/>
</dbReference>
<evidence type="ECO:0000256" key="8">
    <source>
        <dbReference type="ARBA" id="ARBA00022737"/>
    </source>
</evidence>
<keyword evidence="8" id="KW-0677">Repeat</keyword>
<dbReference type="PROSITE" id="PS00551">
    <property type="entry name" value="MOLYBDOPTERIN_PROK_1"/>
    <property type="match status" value="1"/>
</dbReference>
<dbReference type="KEGG" id="ppsr:I6J18_03780"/>
<keyword evidence="9" id="KW-0560">Oxidoreductase</keyword>
<dbReference type="Gene3D" id="3.40.50.740">
    <property type="match status" value="1"/>
</dbReference>
<dbReference type="SUPFAM" id="SSF53706">
    <property type="entry name" value="Formate dehydrogenase/DMSO reductase, domains 1-3"/>
    <property type="match status" value="1"/>
</dbReference>
<feature type="domain" description="4Fe-4S ferredoxin-type" evidence="15">
    <location>
        <begin position="164"/>
        <end position="191"/>
    </location>
</feature>
<dbReference type="InterPro" id="IPR036010">
    <property type="entry name" value="2Fe-2S_ferredoxin-like_sf"/>
</dbReference>
<evidence type="ECO:0000256" key="11">
    <source>
        <dbReference type="ARBA" id="ARBA00023014"/>
    </source>
</evidence>
<dbReference type="Gene3D" id="3.40.228.10">
    <property type="entry name" value="Dimethylsulfoxide Reductase, domain 2"/>
    <property type="match status" value="1"/>
</dbReference>
<proteinExistence type="inferred from homology"/>
<evidence type="ECO:0000256" key="9">
    <source>
        <dbReference type="ARBA" id="ARBA00023002"/>
    </source>
</evidence>
<dbReference type="GO" id="GO:0043546">
    <property type="term" value="F:molybdopterin cofactor binding"/>
    <property type="evidence" value="ECO:0007669"/>
    <property type="project" value="InterPro"/>
</dbReference>
<comment type="cofactor">
    <cofactor evidence="1">
        <name>Mo-bis(molybdopterin guanine dinucleotide)</name>
        <dbReference type="ChEBI" id="CHEBI:60539"/>
    </cofactor>
</comment>
<dbReference type="Gene3D" id="3.30.70.20">
    <property type="match status" value="1"/>
</dbReference>
<dbReference type="PANTHER" id="PTHR43105:SF14">
    <property type="entry name" value="FORMATE DEHYDROGENASE H"/>
    <property type="match status" value="1"/>
</dbReference>
<evidence type="ECO:0000256" key="4">
    <source>
        <dbReference type="ARBA" id="ARBA00022485"/>
    </source>
</evidence>
<dbReference type="CDD" id="cd02753">
    <property type="entry name" value="MopB_Formate-Dh-H"/>
    <property type="match status" value="1"/>
</dbReference>
<dbReference type="Proteomes" id="UP000595254">
    <property type="component" value="Chromosome"/>
</dbReference>
<dbReference type="Pfam" id="PF13510">
    <property type="entry name" value="Fer2_4"/>
    <property type="match status" value="1"/>
</dbReference>
<evidence type="ECO:0000256" key="7">
    <source>
        <dbReference type="ARBA" id="ARBA00022723"/>
    </source>
</evidence>
<dbReference type="InterPro" id="IPR006656">
    <property type="entry name" value="Mopterin_OxRdtase"/>
</dbReference>
<evidence type="ECO:0000259" key="17">
    <source>
        <dbReference type="PROSITE" id="PS51839"/>
    </source>
</evidence>
<keyword evidence="5" id="KW-0500">Molybdenum</keyword>
<dbReference type="NCBIfam" id="TIGR01591">
    <property type="entry name" value="Fdh-alpha"/>
    <property type="match status" value="1"/>
</dbReference>
<evidence type="ECO:0000259" key="14">
    <source>
        <dbReference type="PROSITE" id="PS51085"/>
    </source>
</evidence>
<feature type="region of interest" description="Disordered" evidence="13">
    <location>
        <begin position="964"/>
        <end position="987"/>
    </location>
</feature>
<evidence type="ECO:0000256" key="2">
    <source>
        <dbReference type="ARBA" id="ARBA00001966"/>
    </source>
</evidence>
<dbReference type="InterPro" id="IPR017896">
    <property type="entry name" value="4Fe4S_Fe-S-bd"/>
</dbReference>
<dbReference type="Pfam" id="PF04879">
    <property type="entry name" value="Molybdop_Fe4S4"/>
    <property type="match status" value="1"/>
</dbReference>
<evidence type="ECO:0000256" key="12">
    <source>
        <dbReference type="ARBA" id="ARBA00034078"/>
    </source>
</evidence>
<evidence type="ECO:0000256" key="3">
    <source>
        <dbReference type="ARBA" id="ARBA00007023"/>
    </source>
</evidence>
<comment type="cofactor">
    <cofactor evidence="2">
        <name>[4Fe-4S] cluster</name>
        <dbReference type="ChEBI" id="CHEBI:49883"/>
    </cofactor>
</comment>
<dbReference type="GO" id="GO:0016020">
    <property type="term" value="C:membrane"/>
    <property type="evidence" value="ECO:0007669"/>
    <property type="project" value="TreeGrafter"/>
</dbReference>
<dbReference type="GO" id="GO:0008863">
    <property type="term" value="F:formate dehydrogenase (NAD+) activity"/>
    <property type="evidence" value="ECO:0007669"/>
    <property type="project" value="InterPro"/>
</dbReference>
<dbReference type="GO" id="GO:0022904">
    <property type="term" value="P:respiratory electron transport chain"/>
    <property type="evidence" value="ECO:0007669"/>
    <property type="project" value="TreeGrafter"/>
</dbReference>
<dbReference type="InterPro" id="IPR006478">
    <property type="entry name" value="Formate_DH_asu"/>
</dbReference>
<evidence type="ECO:0000313" key="19">
    <source>
        <dbReference type="Proteomes" id="UP000595254"/>
    </source>
</evidence>
<dbReference type="PIRSF" id="PIRSF036643">
    <property type="entry name" value="FDH_alpha"/>
    <property type="match status" value="1"/>
</dbReference>
<dbReference type="InterPro" id="IPR001041">
    <property type="entry name" value="2Fe-2S_ferredoxin-type"/>
</dbReference>
<accession>A0A974NNS7</accession>
<keyword evidence="6" id="KW-0001">2Fe-2S</keyword>
<dbReference type="SMART" id="SM00926">
    <property type="entry name" value="Molybdop_Fe4S4"/>
    <property type="match status" value="1"/>
</dbReference>
<dbReference type="AlphaFoldDB" id="A0A974NNS7"/>
<dbReference type="InterPro" id="IPR019574">
    <property type="entry name" value="NADH_UbQ_OxRdtase_Gsu_4Fe4S-bd"/>
</dbReference>
<dbReference type="Gene3D" id="2.40.40.20">
    <property type="match status" value="1"/>
</dbReference>
<protein>
    <submittedName>
        <fullName evidence="18">Formate dehydrogenase subunit alpha</fullName>
    </submittedName>
</protein>
<dbReference type="FunFam" id="3.30.70.20:FF:000032">
    <property type="entry name" value="Formate dehydrogenase, alpha subunit"/>
    <property type="match status" value="1"/>
</dbReference>
<evidence type="ECO:0000313" key="18">
    <source>
        <dbReference type="EMBL" id="QQT01035.1"/>
    </source>
</evidence>
<evidence type="ECO:0000256" key="10">
    <source>
        <dbReference type="ARBA" id="ARBA00023004"/>
    </source>
</evidence>
<dbReference type="InterPro" id="IPR027467">
    <property type="entry name" value="MopterinOxRdtase_cofactor_BS"/>
</dbReference>
<reference evidence="18 19" key="1">
    <citation type="submission" date="2021-01" db="EMBL/GenBank/DDBJ databases">
        <title>FDA dAtabase for Regulatory Grade micrObial Sequences (FDA-ARGOS): Supporting development and validation of Infectious Disease Dx tests.</title>
        <authorList>
            <person name="Nelson B."/>
            <person name="Plummer A."/>
            <person name="Tallon L."/>
            <person name="Sadzewicz L."/>
            <person name="Zhao X."/>
            <person name="Boylan J."/>
            <person name="Ott S."/>
            <person name="Bowen H."/>
            <person name="Vavikolanu K."/>
            <person name="Mehta A."/>
            <person name="Aluvathingal J."/>
            <person name="Nadendla S."/>
            <person name="Myers T."/>
            <person name="Yan Y."/>
            <person name="Sichtig H."/>
        </authorList>
    </citation>
    <scope>NUCLEOTIDE SEQUENCE [LARGE SCALE GENOMIC DNA]</scope>
    <source>
        <strain evidence="18 19">FDAARGOS_1161</strain>
    </source>
</reference>
<dbReference type="InterPro" id="IPR050123">
    <property type="entry name" value="Prok_molybdopt-oxidoreductase"/>
</dbReference>
<evidence type="ECO:0000256" key="13">
    <source>
        <dbReference type="SAM" id="MobiDB-lite"/>
    </source>
</evidence>
<dbReference type="SUPFAM" id="SSF54862">
    <property type="entry name" value="4Fe-4S ferredoxins"/>
    <property type="match status" value="1"/>
</dbReference>
<dbReference type="SUPFAM" id="SSF50692">
    <property type="entry name" value="ADC-like"/>
    <property type="match status" value="1"/>
</dbReference>
<dbReference type="InterPro" id="IPR041924">
    <property type="entry name" value="Formate_Dh-H_N"/>
</dbReference>
<dbReference type="Pfam" id="PF01568">
    <property type="entry name" value="Molydop_binding"/>
    <property type="match status" value="1"/>
</dbReference>
<dbReference type="FunFam" id="2.20.25.90:FF:000001">
    <property type="entry name" value="Formate dehydrogenase subunit alpha"/>
    <property type="match status" value="1"/>
</dbReference>
<dbReference type="InterPro" id="IPR006657">
    <property type="entry name" value="MoPterin_dinucl-bd_dom"/>
</dbReference>
<comment type="similarity">
    <text evidence="3">In the C-terminal section; belongs to the prokaryotic molybdopterin-containing oxidoreductase family.</text>
</comment>
<evidence type="ECO:0000256" key="6">
    <source>
        <dbReference type="ARBA" id="ARBA00022714"/>
    </source>
</evidence>
<dbReference type="PROSITE" id="PS51839">
    <property type="entry name" value="4FE4S_HC3"/>
    <property type="match status" value="1"/>
</dbReference>
<dbReference type="GO" id="GO:0051539">
    <property type="term" value="F:4 iron, 4 sulfur cluster binding"/>
    <property type="evidence" value="ECO:0007669"/>
    <property type="project" value="UniProtKB-KW"/>
</dbReference>
<dbReference type="Pfam" id="PF12838">
    <property type="entry name" value="Fer4_7"/>
    <property type="match status" value="1"/>
</dbReference>
<dbReference type="PROSITE" id="PS51669">
    <property type="entry name" value="4FE4S_MOW_BIS_MGD"/>
    <property type="match status" value="1"/>
</dbReference>
<dbReference type="InterPro" id="IPR017900">
    <property type="entry name" value="4Fe4S_Fe_S_CS"/>
</dbReference>
<keyword evidence="7" id="KW-0479">Metal-binding</keyword>
<dbReference type="SMART" id="SM00929">
    <property type="entry name" value="NADH-G_4Fe-4S_3"/>
    <property type="match status" value="1"/>
</dbReference>
<dbReference type="FunFam" id="3.40.228.10:FF:000002">
    <property type="entry name" value="Formate dehydrogenase subunit alpha"/>
    <property type="match status" value="1"/>
</dbReference>